<dbReference type="Gene3D" id="3.40.50.300">
    <property type="entry name" value="P-loop containing nucleotide triphosphate hydrolases"/>
    <property type="match status" value="1"/>
</dbReference>
<dbReference type="EMBL" id="GECU01014732">
    <property type="protein sequence ID" value="JAS92974.1"/>
    <property type="molecule type" value="Transcribed_RNA"/>
</dbReference>
<dbReference type="InterPro" id="IPR001650">
    <property type="entry name" value="Helicase_C-like"/>
</dbReference>
<accession>A0A1B6HNV7</accession>
<feature type="compositionally biased region" description="Polar residues" evidence="5">
    <location>
        <begin position="671"/>
        <end position="699"/>
    </location>
</feature>
<dbReference type="InterPro" id="IPR050079">
    <property type="entry name" value="DEAD_box_RNA_helicase"/>
</dbReference>
<feature type="region of interest" description="Disordered" evidence="5">
    <location>
        <begin position="634"/>
        <end position="727"/>
    </location>
</feature>
<keyword evidence="2" id="KW-0378">Hydrolase</keyword>
<evidence type="ECO:0000313" key="7">
    <source>
        <dbReference type="EMBL" id="JAS76360.1"/>
    </source>
</evidence>
<feature type="compositionally biased region" description="Acidic residues" evidence="5">
    <location>
        <begin position="787"/>
        <end position="797"/>
    </location>
</feature>
<dbReference type="SMART" id="SM00490">
    <property type="entry name" value="HELICc"/>
    <property type="match status" value="1"/>
</dbReference>
<evidence type="ECO:0000256" key="1">
    <source>
        <dbReference type="ARBA" id="ARBA00022741"/>
    </source>
</evidence>
<feature type="compositionally biased region" description="Low complexity" evidence="5">
    <location>
        <begin position="809"/>
        <end position="819"/>
    </location>
</feature>
<dbReference type="Pfam" id="PF00271">
    <property type="entry name" value="Helicase_C"/>
    <property type="match status" value="1"/>
</dbReference>
<feature type="domain" description="Helicase C-terminal" evidence="6">
    <location>
        <begin position="11"/>
        <end position="162"/>
    </location>
</feature>
<evidence type="ECO:0000256" key="2">
    <source>
        <dbReference type="ARBA" id="ARBA00022801"/>
    </source>
</evidence>
<feature type="compositionally biased region" description="Basic residues" evidence="5">
    <location>
        <begin position="645"/>
        <end position="657"/>
    </location>
</feature>
<dbReference type="EMBL" id="GECU01020485">
    <property type="protein sequence ID" value="JAS87221.1"/>
    <property type="molecule type" value="Transcribed_RNA"/>
</dbReference>
<evidence type="ECO:0000313" key="9">
    <source>
        <dbReference type="EMBL" id="JAS92974.1"/>
    </source>
</evidence>
<feature type="compositionally biased region" description="Basic and acidic residues" evidence="5">
    <location>
        <begin position="208"/>
        <end position="219"/>
    </location>
</feature>
<dbReference type="CDD" id="cd18787">
    <property type="entry name" value="SF2_C_DEAD"/>
    <property type="match status" value="1"/>
</dbReference>
<dbReference type="SUPFAM" id="SSF52540">
    <property type="entry name" value="P-loop containing nucleoside triphosphate hydrolases"/>
    <property type="match status" value="1"/>
</dbReference>
<keyword evidence="1" id="KW-0547">Nucleotide-binding</keyword>
<feature type="non-terminal residue" evidence="7">
    <location>
        <position position="1"/>
    </location>
</feature>
<keyword evidence="3" id="KW-0347">Helicase</keyword>
<feature type="region of interest" description="Disordered" evidence="5">
    <location>
        <begin position="787"/>
        <end position="819"/>
    </location>
</feature>
<gene>
    <name evidence="9" type="ORF">g.52908</name>
    <name evidence="7" type="ORF">g.52910</name>
    <name evidence="8" type="ORF">g.52912</name>
</gene>
<dbReference type="InterPro" id="IPR027417">
    <property type="entry name" value="P-loop_NTPase"/>
</dbReference>
<dbReference type="GO" id="GO:0003724">
    <property type="term" value="F:RNA helicase activity"/>
    <property type="evidence" value="ECO:0007669"/>
    <property type="project" value="TreeGrafter"/>
</dbReference>
<dbReference type="GO" id="GO:0005829">
    <property type="term" value="C:cytosol"/>
    <property type="evidence" value="ECO:0007669"/>
    <property type="project" value="TreeGrafter"/>
</dbReference>
<feature type="compositionally biased region" description="Basic and acidic residues" evidence="5">
    <location>
        <begin position="258"/>
        <end position="276"/>
    </location>
</feature>
<feature type="region of interest" description="Disordered" evidence="5">
    <location>
        <begin position="254"/>
        <end position="276"/>
    </location>
</feature>
<evidence type="ECO:0000259" key="6">
    <source>
        <dbReference type="PROSITE" id="PS51194"/>
    </source>
</evidence>
<evidence type="ECO:0000256" key="4">
    <source>
        <dbReference type="ARBA" id="ARBA00022840"/>
    </source>
</evidence>
<feature type="region of interest" description="Disordered" evidence="5">
    <location>
        <begin position="208"/>
        <end position="234"/>
    </location>
</feature>
<reference evidence="7" key="1">
    <citation type="submission" date="2015-11" db="EMBL/GenBank/DDBJ databases">
        <title>De novo transcriptome assembly of four potential Pierce s Disease insect vectors from Arizona vineyards.</title>
        <authorList>
            <person name="Tassone E.E."/>
        </authorList>
    </citation>
    <scope>NUCLEOTIDE SEQUENCE</scope>
</reference>
<name>A0A1B6HNV7_9HEMI</name>
<organism evidence="7">
    <name type="scientific">Homalodisca liturata</name>
    <dbReference type="NCBI Taxonomy" id="320908"/>
    <lineage>
        <taxon>Eukaryota</taxon>
        <taxon>Metazoa</taxon>
        <taxon>Ecdysozoa</taxon>
        <taxon>Arthropoda</taxon>
        <taxon>Hexapoda</taxon>
        <taxon>Insecta</taxon>
        <taxon>Pterygota</taxon>
        <taxon>Neoptera</taxon>
        <taxon>Paraneoptera</taxon>
        <taxon>Hemiptera</taxon>
        <taxon>Auchenorrhyncha</taxon>
        <taxon>Membracoidea</taxon>
        <taxon>Cicadellidae</taxon>
        <taxon>Cicadellinae</taxon>
        <taxon>Proconiini</taxon>
        <taxon>Homalodisca</taxon>
    </lineage>
</organism>
<evidence type="ECO:0000256" key="5">
    <source>
        <dbReference type="SAM" id="MobiDB-lite"/>
    </source>
</evidence>
<dbReference type="GO" id="GO:0005524">
    <property type="term" value="F:ATP binding"/>
    <property type="evidence" value="ECO:0007669"/>
    <property type="project" value="UniProtKB-KW"/>
</dbReference>
<dbReference type="PANTHER" id="PTHR47959">
    <property type="entry name" value="ATP-DEPENDENT RNA HELICASE RHLE-RELATED"/>
    <property type="match status" value="1"/>
</dbReference>
<dbReference type="PANTHER" id="PTHR47959:SF1">
    <property type="entry name" value="ATP-DEPENDENT RNA HELICASE DBPA"/>
    <property type="match status" value="1"/>
</dbReference>
<evidence type="ECO:0000313" key="8">
    <source>
        <dbReference type="EMBL" id="JAS87221.1"/>
    </source>
</evidence>
<evidence type="ECO:0000256" key="3">
    <source>
        <dbReference type="ARBA" id="ARBA00022806"/>
    </source>
</evidence>
<dbReference type="PROSITE" id="PS51194">
    <property type="entry name" value="HELICASE_CTER"/>
    <property type="match status" value="1"/>
</dbReference>
<proteinExistence type="predicted"/>
<sequence length="1012" mass="114955">HVDRLAQLQLKENHLLYLLRSISFNQCLVFSNFHTRAVSVCNMLRGQGWSAEWIAGRQEQADRVIALSQLREQKVRVLVTTDLTARGIDIENVNLIINLDVPLDYQTYLHRMGRAGRYGSHGMVITVLSSEKELALLQRHLGAIGGISQSVSKIPEDLRSIDLWTTSESDFEKVYGVIESKEHSSQKKDICKDPKGIDKSTPLKEVVKASDKVKEESNKSECSTDTDEKFSGESTATLSDDSFIYVPKSSDIHINGKNSDKKSEESTVVDEKSSHKNSDESDVILTCDIQNVPANNDCSCNMFKVQLTDIEVGSEPSVFCAIKSEEHWDPVYSFLVHENEIPLNTPQIVLDSKFYRLKTLQQFSLDSFDVNSSEFQLVNFEKSCKTLTNYSFEEIDSVLNGGAINLNTYPIPEDHVEILSFSEIGDFLDNCDNEAKSCLDIENSEKINQVLSKYENSRKKVENCVKCFNCYDIIGWMAVDEKFDMLEKLKNKSHQVFALILVKCHFGNDHLKVIFSSGDSNKIEMKKTDKVKTFNLNQLNIIPPISMENILKQFTLNKKRKADTYNFTSATDAPENSPKIIKNGFGNGEKFVNTKKNEIEKKSSSKPLLRNNCSLKVYTTSFSKRNNIVLCKKNSSQVGDVSKKSSQKSRSSTKQKHVQPLNKKMPDKVKQSTGELRQKTYSKSDTNKSLPSQSITKSETLAHKKEASKHTEVQTRQDAMGVKSNQKNVLKSGKEIDHSLDPEQSVIQCDAQNRFKYTSSTGSEDSLSYIDLSQPLLRWNELHDFAESDSESSEESDVLQHSIPPRVQESSSDSSDLLSVKSEVKKQKEFQEKLLKPMKEHYKYVRKVTSKEEFDDCDSLDSEEYNHNGFEPVPEHQDFVQGLDKDSTNISSKIEQSSPKKFGTYQKRTNGEDCVRPCGRIKSTNTTRTVARTKNKRAGNAHRGNTNQYEQCKDHWGYSYQSETSNSEQSPELETLCSNDLFSEWYSAWYTQVRKSARYIEVHEYLTVMTDP</sequence>
<dbReference type="GO" id="GO:0016787">
    <property type="term" value="F:hydrolase activity"/>
    <property type="evidence" value="ECO:0007669"/>
    <property type="project" value="UniProtKB-KW"/>
</dbReference>
<feature type="compositionally biased region" description="Basic and acidic residues" evidence="5">
    <location>
        <begin position="700"/>
        <end position="715"/>
    </location>
</feature>
<dbReference type="EMBL" id="GECU01031346">
    <property type="protein sequence ID" value="JAS76360.1"/>
    <property type="molecule type" value="Transcribed_RNA"/>
</dbReference>
<keyword evidence="4" id="KW-0067">ATP-binding</keyword>
<protein>
    <recommendedName>
        <fullName evidence="6">Helicase C-terminal domain-containing protein</fullName>
    </recommendedName>
</protein>
<dbReference type="AlphaFoldDB" id="A0A1B6HNV7"/>